<comment type="cofactor">
    <cofactor evidence="1">
        <name>Mg(2+)</name>
        <dbReference type="ChEBI" id="CHEBI:18420"/>
    </cofactor>
</comment>
<dbReference type="InterPro" id="IPR025753">
    <property type="entry name" value="AAA_N_dom"/>
</dbReference>
<dbReference type="Pfam" id="PF00004">
    <property type="entry name" value="AAA"/>
    <property type="match status" value="2"/>
</dbReference>
<gene>
    <name evidence="6" type="ORF">WJX73_005947</name>
</gene>
<feature type="domain" description="AAA+ ATPase" evidence="5">
    <location>
        <begin position="245"/>
        <end position="404"/>
    </location>
</feature>
<proteinExistence type="inferred from homology"/>
<comment type="similarity">
    <text evidence="2">Belongs to the AAA ATPase family. BCS1 subfamily.</text>
</comment>
<dbReference type="GO" id="GO:0006950">
    <property type="term" value="P:response to stress"/>
    <property type="evidence" value="ECO:0007669"/>
    <property type="project" value="UniProtKB-ARBA"/>
</dbReference>
<dbReference type="InterPro" id="IPR058017">
    <property type="entry name" value="At3g28540-like_C"/>
</dbReference>
<dbReference type="Pfam" id="PF14363">
    <property type="entry name" value="AAA_assoc"/>
    <property type="match status" value="1"/>
</dbReference>
<comment type="caution">
    <text evidence="6">The sequence shown here is derived from an EMBL/GenBank/DDBJ whole genome shotgun (WGS) entry which is preliminary data.</text>
</comment>
<organism evidence="6 7">
    <name type="scientific">Symbiochloris irregularis</name>
    <dbReference type="NCBI Taxonomy" id="706552"/>
    <lineage>
        <taxon>Eukaryota</taxon>
        <taxon>Viridiplantae</taxon>
        <taxon>Chlorophyta</taxon>
        <taxon>core chlorophytes</taxon>
        <taxon>Trebouxiophyceae</taxon>
        <taxon>Trebouxiales</taxon>
        <taxon>Trebouxiaceae</taxon>
        <taxon>Symbiochloris</taxon>
    </lineage>
</organism>
<dbReference type="SUPFAM" id="SSF52540">
    <property type="entry name" value="P-loop containing nucleoside triphosphate hydrolases"/>
    <property type="match status" value="1"/>
</dbReference>
<dbReference type="InterPro" id="IPR027417">
    <property type="entry name" value="P-loop_NTPase"/>
</dbReference>
<dbReference type="GO" id="GO:0016887">
    <property type="term" value="F:ATP hydrolysis activity"/>
    <property type="evidence" value="ECO:0007669"/>
    <property type="project" value="InterPro"/>
</dbReference>
<dbReference type="InterPro" id="IPR003959">
    <property type="entry name" value="ATPase_AAA_core"/>
</dbReference>
<dbReference type="PANTHER" id="PTHR23070">
    <property type="entry name" value="BCS1 AAA-TYPE ATPASE"/>
    <property type="match status" value="1"/>
</dbReference>
<sequence>MRQERDIFGQWDGVFGTSAIIAVVLAGKQFLPQEWVRAFRRLCFRLTNFLNPFMFYTIPEFPDQQSTVSELYDRARLYLSNKSTDSAHRVTVSQTKNTTSPIFRLGDGEACGDVYQGVSFTWTHFTNQRTNPVLSYDSSDNDERRSFQLRVLRRYRSLTEQYLQHIRLTAEAQEKRNRQLLVYTNTGGDFSMGRKARRLWDSQHFTHPATFDTIALSSKVKHAIISKLNTFAGDAAHYRKTGRPHKFGAFLFGPPGTGKTSVIAAIANYMQYSIYDLDLTGVNRNLDLRALLTQISDRAVVVIEDIDTVELPSRLTKDDSNAASEAAAAQASGGRMGKFGRMGGMDDQKSKLTLGGLLNFADGIRSSCGSERIFIFTTNHPERLDPALVRPGRMDLHLQLGYCDFEMFAALCQRYLGLSQHPMLDEIAKVLDPGCKITPADVTAVLDANRDDAEPALQEVLRRCKAAVSLSSAPHKVPSDDVPAPATVFA</sequence>
<evidence type="ECO:0000313" key="7">
    <source>
        <dbReference type="Proteomes" id="UP001465755"/>
    </source>
</evidence>
<accession>A0AAW1PPE3</accession>
<evidence type="ECO:0000259" key="5">
    <source>
        <dbReference type="SMART" id="SM00382"/>
    </source>
</evidence>
<protein>
    <recommendedName>
        <fullName evidence="5">AAA+ ATPase domain-containing protein</fullName>
    </recommendedName>
</protein>
<evidence type="ECO:0000256" key="3">
    <source>
        <dbReference type="ARBA" id="ARBA00022842"/>
    </source>
</evidence>
<dbReference type="InterPro" id="IPR050747">
    <property type="entry name" value="Mitochondrial_chaperone_BCS1"/>
</dbReference>
<dbReference type="Proteomes" id="UP001465755">
    <property type="component" value="Unassembled WGS sequence"/>
</dbReference>
<dbReference type="Pfam" id="PF25568">
    <property type="entry name" value="AAA_lid_At3g28540"/>
    <property type="match status" value="1"/>
</dbReference>
<dbReference type="GO" id="GO:0005524">
    <property type="term" value="F:ATP binding"/>
    <property type="evidence" value="ECO:0007669"/>
    <property type="project" value="InterPro"/>
</dbReference>
<dbReference type="Gene3D" id="3.40.50.300">
    <property type="entry name" value="P-loop containing nucleotide triphosphate hydrolases"/>
    <property type="match status" value="1"/>
</dbReference>
<evidence type="ECO:0000256" key="1">
    <source>
        <dbReference type="ARBA" id="ARBA00001946"/>
    </source>
</evidence>
<keyword evidence="7" id="KW-1185">Reference proteome</keyword>
<name>A0AAW1PPE3_9CHLO</name>
<evidence type="ECO:0000256" key="4">
    <source>
        <dbReference type="ARBA" id="ARBA00049360"/>
    </source>
</evidence>
<dbReference type="InterPro" id="IPR003593">
    <property type="entry name" value="AAA+_ATPase"/>
</dbReference>
<comment type="catalytic activity">
    <reaction evidence="4">
        <text>ATP + H2O = ADP + phosphate + H(+)</text>
        <dbReference type="Rhea" id="RHEA:13065"/>
        <dbReference type="ChEBI" id="CHEBI:15377"/>
        <dbReference type="ChEBI" id="CHEBI:15378"/>
        <dbReference type="ChEBI" id="CHEBI:30616"/>
        <dbReference type="ChEBI" id="CHEBI:43474"/>
        <dbReference type="ChEBI" id="CHEBI:456216"/>
    </reaction>
</comment>
<evidence type="ECO:0000256" key="2">
    <source>
        <dbReference type="ARBA" id="ARBA00007448"/>
    </source>
</evidence>
<reference evidence="6 7" key="1">
    <citation type="journal article" date="2024" name="Nat. Commun.">
        <title>Phylogenomics reveals the evolutionary origins of lichenization in chlorophyte algae.</title>
        <authorList>
            <person name="Puginier C."/>
            <person name="Libourel C."/>
            <person name="Otte J."/>
            <person name="Skaloud P."/>
            <person name="Haon M."/>
            <person name="Grisel S."/>
            <person name="Petersen M."/>
            <person name="Berrin J.G."/>
            <person name="Delaux P.M."/>
            <person name="Dal Grande F."/>
            <person name="Keller J."/>
        </authorList>
    </citation>
    <scope>NUCLEOTIDE SEQUENCE [LARGE SCALE GENOMIC DNA]</scope>
    <source>
        <strain evidence="6 7">SAG 2036</strain>
    </source>
</reference>
<dbReference type="EMBL" id="JALJOQ010000015">
    <property type="protein sequence ID" value="KAK9810632.1"/>
    <property type="molecule type" value="Genomic_DNA"/>
</dbReference>
<keyword evidence="3" id="KW-0460">Magnesium</keyword>
<dbReference type="AlphaFoldDB" id="A0AAW1PPE3"/>
<evidence type="ECO:0000313" key="6">
    <source>
        <dbReference type="EMBL" id="KAK9810632.1"/>
    </source>
</evidence>
<dbReference type="SMART" id="SM00382">
    <property type="entry name" value="AAA"/>
    <property type="match status" value="1"/>
</dbReference>